<dbReference type="RefSeq" id="WP_316411335.1">
    <property type="nucleotide sequence ID" value="NZ_AP027081.1"/>
</dbReference>
<name>A0AA48GNE1_9BACT</name>
<reference evidence="1" key="1">
    <citation type="journal article" date="2023" name="Int. J. Syst. Evol. Microbiol.">
        <title>Mesoterricola silvestris gen. nov., sp. nov., Mesoterricola sediminis sp. nov., Geothrix oryzae sp. nov., Geothrix edaphica sp. nov., Geothrix rubra sp. nov., and Geothrix limicola sp. nov., six novel members of Acidobacteriota isolated from soils.</title>
        <authorList>
            <person name="Itoh H."/>
            <person name="Sugisawa Y."/>
            <person name="Mise K."/>
            <person name="Xu Z."/>
            <person name="Kuniyasu M."/>
            <person name="Ushijima N."/>
            <person name="Kawano K."/>
            <person name="Kobayashi E."/>
            <person name="Shiratori Y."/>
            <person name="Masuda Y."/>
            <person name="Senoo K."/>
        </authorList>
    </citation>
    <scope>NUCLEOTIDE SEQUENCE</scope>
    <source>
        <strain evidence="1">W786</strain>
    </source>
</reference>
<sequence>MSETARAALDQHLAAFVDDPSTIAWPNRVFDPAKVTAYWKVSLLLVGINPEQGSENDHVQGIYQVSRMSPPDSGIAQALKDCEALAQHFRLARLGDVQCGRPTIGTPMSQPDRLHTPVSIPFLCL</sequence>
<organism evidence="1 2">
    <name type="scientific">Mesoterricola sediminis</name>
    <dbReference type="NCBI Taxonomy" id="2927980"/>
    <lineage>
        <taxon>Bacteria</taxon>
        <taxon>Pseudomonadati</taxon>
        <taxon>Acidobacteriota</taxon>
        <taxon>Holophagae</taxon>
        <taxon>Holophagales</taxon>
        <taxon>Holophagaceae</taxon>
        <taxon>Mesoterricola</taxon>
    </lineage>
</organism>
<dbReference type="Pfam" id="PF13554">
    <property type="entry name" value="Phage_tail_terminator_5"/>
    <property type="match status" value="1"/>
</dbReference>
<keyword evidence="2" id="KW-1185">Reference proteome</keyword>
<proteinExistence type="predicted"/>
<dbReference type="AlphaFoldDB" id="A0AA48GNE1"/>
<dbReference type="Gene3D" id="3.30.2000.20">
    <property type="match status" value="1"/>
</dbReference>
<dbReference type="Proteomes" id="UP001228113">
    <property type="component" value="Chromosome"/>
</dbReference>
<dbReference type="EMBL" id="AP027081">
    <property type="protein sequence ID" value="BDU76301.1"/>
    <property type="molecule type" value="Genomic_DNA"/>
</dbReference>
<dbReference type="InterPro" id="IPR025395">
    <property type="entry name" value="Phage_tail_terminator-like"/>
</dbReference>
<evidence type="ECO:0000313" key="2">
    <source>
        <dbReference type="Proteomes" id="UP001228113"/>
    </source>
</evidence>
<gene>
    <name evidence="1" type="ORF">METESE_12590</name>
</gene>
<protein>
    <submittedName>
        <fullName evidence="1">Uncharacterized protein</fullName>
    </submittedName>
</protein>
<dbReference type="KEGG" id="msea:METESE_12590"/>
<evidence type="ECO:0000313" key="1">
    <source>
        <dbReference type="EMBL" id="BDU76301.1"/>
    </source>
</evidence>
<accession>A0AA48GNE1</accession>